<keyword evidence="3" id="KW-1185">Reference proteome</keyword>
<dbReference type="SUPFAM" id="SSF47413">
    <property type="entry name" value="lambda repressor-like DNA-binding domains"/>
    <property type="match status" value="1"/>
</dbReference>
<reference evidence="3" key="1">
    <citation type="journal article" date="2019" name="Int. J. Syst. Evol. Microbiol.">
        <title>The Global Catalogue of Microorganisms (GCM) 10K type strain sequencing project: providing services to taxonomists for standard genome sequencing and annotation.</title>
        <authorList>
            <consortium name="The Broad Institute Genomics Platform"/>
            <consortium name="The Broad Institute Genome Sequencing Center for Infectious Disease"/>
            <person name="Wu L."/>
            <person name="Ma J."/>
        </authorList>
    </citation>
    <scope>NUCLEOTIDE SEQUENCE [LARGE SCALE GENOMIC DNA]</scope>
    <source>
        <strain evidence="3">WYCCWR 12678</strain>
    </source>
</reference>
<comment type="caution">
    <text evidence="2">The sequence shown here is derived from an EMBL/GenBank/DDBJ whole genome shotgun (WGS) entry which is preliminary data.</text>
</comment>
<evidence type="ECO:0000259" key="1">
    <source>
        <dbReference type="PROSITE" id="PS50943"/>
    </source>
</evidence>
<name>A0ABV9PYL7_9BACL</name>
<evidence type="ECO:0000313" key="3">
    <source>
        <dbReference type="Proteomes" id="UP001596002"/>
    </source>
</evidence>
<dbReference type="PROSITE" id="PS50943">
    <property type="entry name" value="HTH_CROC1"/>
    <property type="match status" value="1"/>
</dbReference>
<dbReference type="CDD" id="cd00093">
    <property type="entry name" value="HTH_XRE"/>
    <property type="match status" value="1"/>
</dbReference>
<protein>
    <submittedName>
        <fullName evidence="2">Helix-turn-helix domain-containing protein</fullName>
    </submittedName>
</protein>
<dbReference type="Proteomes" id="UP001596002">
    <property type="component" value="Unassembled WGS sequence"/>
</dbReference>
<dbReference type="Gene3D" id="1.10.260.40">
    <property type="entry name" value="lambda repressor-like DNA-binding domains"/>
    <property type="match status" value="1"/>
</dbReference>
<gene>
    <name evidence="2" type="ORF">ACFO8Q_07200</name>
</gene>
<dbReference type="InterPro" id="IPR001387">
    <property type="entry name" value="Cro/C1-type_HTH"/>
</dbReference>
<dbReference type="Pfam" id="PF01381">
    <property type="entry name" value="HTH_3"/>
    <property type="match status" value="1"/>
</dbReference>
<dbReference type="InterPro" id="IPR010982">
    <property type="entry name" value="Lambda_DNA-bd_dom_sf"/>
</dbReference>
<organism evidence="2 3">
    <name type="scientific">Effusibacillus consociatus</name>
    <dbReference type="NCBI Taxonomy" id="1117041"/>
    <lineage>
        <taxon>Bacteria</taxon>
        <taxon>Bacillati</taxon>
        <taxon>Bacillota</taxon>
        <taxon>Bacilli</taxon>
        <taxon>Bacillales</taxon>
        <taxon>Alicyclobacillaceae</taxon>
        <taxon>Effusibacillus</taxon>
    </lineage>
</organism>
<accession>A0ABV9PYL7</accession>
<feature type="domain" description="HTH cro/C1-type" evidence="1">
    <location>
        <begin position="15"/>
        <end position="67"/>
    </location>
</feature>
<evidence type="ECO:0000313" key="2">
    <source>
        <dbReference type="EMBL" id="MFC4767149.1"/>
    </source>
</evidence>
<proteinExistence type="predicted"/>
<dbReference type="SMART" id="SM00530">
    <property type="entry name" value="HTH_XRE"/>
    <property type="match status" value="1"/>
</dbReference>
<dbReference type="EMBL" id="JBHSHC010000050">
    <property type="protein sequence ID" value="MFC4767149.1"/>
    <property type="molecule type" value="Genomic_DNA"/>
</dbReference>
<sequence>MARPKFYIHQEAFVEARIDSGLSQRELAEAIDYSFSHVSQVERGERHPSPRFVEKVCKLLNKSRHELFYTEKQKDFAS</sequence>
<dbReference type="RefSeq" id="WP_380025065.1">
    <property type="nucleotide sequence ID" value="NZ_JBHSHC010000050.1"/>
</dbReference>